<evidence type="ECO:0000313" key="1">
    <source>
        <dbReference type="EMBL" id="QJI03645.1"/>
    </source>
</evidence>
<dbReference type="AlphaFoldDB" id="A0A6M3Y052"/>
<organism evidence="1">
    <name type="scientific">viral metagenome</name>
    <dbReference type="NCBI Taxonomy" id="1070528"/>
    <lineage>
        <taxon>unclassified sequences</taxon>
        <taxon>metagenomes</taxon>
        <taxon>organismal metagenomes</taxon>
    </lineage>
</organism>
<reference evidence="1" key="1">
    <citation type="submission" date="2020-03" db="EMBL/GenBank/DDBJ databases">
        <title>The deep terrestrial virosphere.</title>
        <authorList>
            <person name="Holmfeldt K."/>
            <person name="Nilsson E."/>
            <person name="Simone D."/>
            <person name="Lopez-Fernandez M."/>
            <person name="Wu X."/>
            <person name="de Brujin I."/>
            <person name="Lundin D."/>
            <person name="Andersson A."/>
            <person name="Bertilsson S."/>
            <person name="Dopson M."/>
        </authorList>
    </citation>
    <scope>NUCLEOTIDE SEQUENCE</scope>
    <source>
        <strain evidence="1">TM448B04827</strain>
    </source>
</reference>
<gene>
    <name evidence="1" type="ORF">TM448B04827_0008</name>
</gene>
<accession>A0A6M3Y052</accession>
<sequence length="54" mass="6192">MTGKGILEKLKHIDLGEITKKAELHDQITVKILEIVNEMHNNQIKIMAKLEEIV</sequence>
<name>A0A6M3Y052_9ZZZZ</name>
<proteinExistence type="predicted"/>
<dbReference type="EMBL" id="MT145106">
    <property type="protein sequence ID" value="QJI03645.1"/>
    <property type="molecule type" value="Genomic_DNA"/>
</dbReference>
<protein>
    <submittedName>
        <fullName evidence="1">Uncharacterized protein</fullName>
    </submittedName>
</protein>